<dbReference type="Gene3D" id="1.20.120.920">
    <property type="entry name" value="CRISPR-associated endonuclease Cas1, C-terminal domain"/>
    <property type="match status" value="1"/>
</dbReference>
<dbReference type="EMBL" id="CP049887">
    <property type="protein sequence ID" value="QIL48934.1"/>
    <property type="molecule type" value="Genomic_DNA"/>
</dbReference>
<proteinExistence type="inferred from homology"/>
<protein>
    <recommendedName>
        <fullName evidence="10">CRISPR-associated endonuclease Cas1</fullName>
        <ecNumber evidence="10">3.1.-.-</ecNumber>
    </recommendedName>
</protein>
<name>A0A6G8AV45_9ENTE</name>
<comment type="cofactor">
    <cofactor evidence="10">
        <name>Mg(2+)</name>
        <dbReference type="ChEBI" id="CHEBI:18420"/>
    </cofactor>
    <cofactor evidence="10">
        <name>Mn(2+)</name>
        <dbReference type="ChEBI" id="CHEBI:29035"/>
    </cofactor>
</comment>
<keyword evidence="6 10" id="KW-0051">Antiviral defense</keyword>
<dbReference type="PANTHER" id="PTHR34353:SF2">
    <property type="entry name" value="CRISPR-ASSOCIATED ENDONUCLEASE CAS1 1"/>
    <property type="match status" value="1"/>
</dbReference>
<dbReference type="HAMAP" id="MF_01470">
    <property type="entry name" value="Cas1"/>
    <property type="match status" value="1"/>
</dbReference>
<evidence type="ECO:0000313" key="12">
    <source>
        <dbReference type="Proteomes" id="UP000501747"/>
    </source>
</evidence>
<dbReference type="Gene3D" id="3.100.10.20">
    <property type="entry name" value="CRISPR-associated endonuclease Cas1, N-terminal domain"/>
    <property type="match status" value="1"/>
</dbReference>
<dbReference type="Pfam" id="PF01867">
    <property type="entry name" value="Cas_Cas1"/>
    <property type="match status" value="1"/>
</dbReference>
<dbReference type="GO" id="GO:0003677">
    <property type="term" value="F:DNA binding"/>
    <property type="evidence" value="ECO:0007669"/>
    <property type="project" value="UniProtKB-KW"/>
</dbReference>
<dbReference type="KEGG" id="vhy:G7082_10665"/>
<dbReference type="AlphaFoldDB" id="A0A6G8AV45"/>
<dbReference type="InterPro" id="IPR042206">
    <property type="entry name" value="CRISPR-assoc_Cas1_C"/>
</dbReference>
<dbReference type="Proteomes" id="UP000501747">
    <property type="component" value="Chromosome"/>
</dbReference>
<feature type="binding site" evidence="10">
    <location>
        <position position="205"/>
    </location>
    <ligand>
        <name>Mn(2+)</name>
        <dbReference type="ChEBI" id="CHEBI:29035"/>
    </ligand>
</feature>
<reference evidence="11 12" key="1">
    <citation type="submission" date="2020-03" db="EMBL/GenBank/DDBJ databases">
        <title>Vagococcus sp. nov., isolated from beetles.</title>
        <authorList>
            <person name="Hyun D.-W."/>
            <person name="Bae J.-W."/>
        </authorList>
    </citation>
    <scope>NUCLEOTIDE SEQUENCE [LARGE SCALE GENOMIC DNA]</scope>
    <source>
        <strain evidence="11 12">HDW17B</strain>
    </source>
</reference>
<dbReference type="GO" id="GO:0043571">
    <property type="term" value="P:maintenance of CRISPR repeat elements"/>
    <property type="evidence" value="ECO:0007669"/>
    <property type="project" value="UniProtKB-UniRule"/>
</dbReference>
<dbReference type="InterPro" id="IPR050646">
    <property type="entry name" value="Cas1"/>
</dbReference>
<keyword evidence="8 10" id="KW-0464">Manganese</keyword>
<dbReference type="NCBIfam" id="TIGR03639">
    <property type="entry name" value="cas1_NMENI"/>
    <property type="match status" value="1"/>
</dbReference>
<dbReference type="GO" id="GO:0016787">
    <property type="term" value="F:hydrolase activity"/>
    <property type="evidence" value="ECO:0007669"/>
    <property type="project" value="UniProtKB-KW"/>
</dbReference>
<dbReference type="InterPro" id="IPR042211">
    <property type="entry name" value="CRISPR-assoc_Cas1_N"/>
</dbReference>
<keyword evidence="7 10" id="KW-0238">DNA-binding</keyword>
<organism evidence="11 12">
    <name type="scientific">Vagococcus hydrophili</name>
    <dbReference type="NCBI Taxonomy" id="2714947"/>
    <lineage>
        <taxon>Bacteria</taxon>
        <taxon>Bacillati</taxon>
        <taxon>Bacillota</taxon>
        <taxon>Bacilli</taxon>
        <taxon>Lactobacillales</taxon>
        <taxon>Enterococcaceae</taxon>
        <taxon>Vagococcus</taxon>
    </lineage>
</organism>
<keyword evidence="12" id="KW-1185">Reference proteome</keyword>
<evidence type="ECO:0000256" key="5">
    <source>
        <dbReference type="ARBA" id="ARBA00022842"/>
    </source>
</evidence>
<accession>A0A6G8AV45</accession>
<evidence type="ECO:0000256" key="4">
    <source>
        <dbReference type="ARBA" id="ARBA00022801"/>
    </source>
</evidence>
<dbReference type="NCBIfam" id="TIGR00287">
    <property type="entry name" value="cas1"/>
    <property type="match status" value="1"/>
</dbReference>
<keyword evidence="4 10" id="KW-0378">Hydrolase</keyword>
<keyword evidence="2 10" id="KW-0479">Metal-binding</keyword>
<evidence type="ECO:0000256" key="2">
    <source>
        <dbReference type="ARBA" id="ARBA00022723"/>
    </source>
</evidence>
<comment type="similarity">
    <text evidence="10">Belongs to the CRISPR-associated endonuclease Cas1 family.</text>
</comment>
<comment type="subunit">
    <text evidence="9 10">Homodimer, forms a heterotetramer with a Cas2 homodimer.</text>
</comment>
<evidence type="ECO:0000256" key="3">
    <source>
        <dbReference type="ARBA" id="ARBA00022759"/>
    </source>
</evidence>
<dbReference type="GO" id="GO:0051607">
    <property type="term" value="P:defense response to virus"/>
    <property type="evidence" value="ECO:0007669"/>
    <property type="project" value="UniProtKB-UniRule"/>
</dbReference>
<dbReference type="PANTHER" id="PTHR34353">
    <property type="entry name" value="CRISPR-ASSOCIATED ENDONUCLEASE CAS1 1"/>
    <property type="match status" value="1"/>
</dbReference>
<evidence type="ECO:0000256" key="7">
    <source>
        <dbReference type="ARBA" id="ARBA00023125"/>
    </source>
</evidence>
<feature type="binding site" evidence="10">
    <location>
        <position position="220"/>
    </location>
    <ligand>
        <name>Mn(2+)</name>
        <dbReference type="ChEBI" id="CHEBI:29035"/>
    </ligand>
</feature>
<evidence type="ECO:0000256" key="1">
    <source>
        <dbReference type="ARBA" id="ARBA00022722"/>
    </source>
</evidence>
<dbReference type="EC" id="3.1.-.-" evidence="10"/>
<dbReference type="RefSeq" id="WP_166035066.1">
    <property type="nucleotide sequence ID" value="NZ_CP049887.1"/>
</dbReference>
<dbReference type="GO" id="GO:0004520">
    <property type="term" value="F:DNA endonuclease activity"/>
    <property type="evidence" value="ECO:0007669"/>
    <property type="project" value="InterPro"/>
</dbReference>
<evidence type="ECO:0000313" key="11">
    <source>
        <dbReference type="EMBL" id="QIL48934.1"/>
    </source>
</evidence>
<dbReference type="InterPro" id="IPR002729">
    <property type="entry name" value="CRISPR-assoc_Cas1"/>
</dbReference>
<evidence type="ECO:0000256" key="8">
    <source>
        <dbReference type="ARBA" id="ARBA00023211"/>
    </source>
</evidence>
<keyword evidence="1 10" id="KW-0540">Nuclease</keyword>
<gene>
    <name evidence="10 11" type="primary">cas1</name>
    <name evidence="11" type="ORF">G7082_10665</name>
</gene>
<keyword evidence="5 10" id="KW-0460">Magnesium</keyword>
<dbReference type="GO" id="GO:0046872">
    <property type="term" value="F:metal ion binding"/>
    <property type="evidence" value="ECO:0007669"/>
    <property type="project" value="UniProtKB-UniRule"/>
</dbReference>
<sequence length="304" mass="35516">MGFRTVFVKNGETLRVKLDNLEISKNREYFVIPLSDIESVILEGEQTSISSRILAKFAQYHIELIVCDSKYLPAGVFLGLGQYHRSAKRAIWQSNWTEEQKQALWTVIILRKINNQIAFSEIANVDEERLETMKELRKNLKFGDESNREGHVAKVYFNSHFGLGFTREDDSLPNACMDYGYAIVRAQMARCVVAQGLLPMLGVFHRNEYNSFNLVDDLMEPFRPLMDYYIHREILTKEDKYLTYDSRIQLIDFLNQKIKIKNKKIYINQCMIDYVISFIKAMEKNDPAYLLDIDLINFVECEGK</sequence>
<evidence type="ECO:0000256" key="9">
    <source>
        <dbReference type="ARBA" id="ARBA00038592"/>
    </source>
</evidence>
<evidence type="ECO:0000256" key="10">
    <source>
        <dbReference type="HAMAP-Rule" id="MF_01470"/>
    </source>
</evidence>
<feature type="binding site" evidence="10">
    <location>
        <position position="149"/>
    </location>
    <ligand>
        <name>Mn(2+)</name>
        <dbReference type="ChEBI" id="CHEBI:29035"/>
    </ligand>
</feature>
<evidence type="ECO:0000256" key="6">
    <source>
        <dbReference type="ARBA" id="ARBA00023118"/>
    </source>
</evidence>
<dbReference type="InterPro" id="IPR019855">
    <property type="entry name" value="CRISPR-assoc_Cas1_NMENI"/>
</dbReference>
<comment type="function">
    <text evidence="10">CRISPR (clustered regularly interspaced short palindromic repeat), is an adaptive immune system that provides protection against mobile genetic elements (viruses, transposable elements and conjugative plasmids). CRISPR clusters contain spacers, sequences complementary to antecedent mobile elements, and target invading nucleic acids. CRISPR clusters are transcribed and processed into CRISPR RNA (crRNA). Acts as a dsDNA endonuclease. Involved in the integration of spacer DNA into the CRISPR cassette.</text>
</comment>
<keyword evidence="3 10" id="KW-0255">Endonuclease</keyword>